<proteinExistence type="predicted"/>
<evidence type="ECO:0000313" key="2">
    <source>
        <dbReference type="EMBL" id="SDQ06879.1"/>
    </source>
</evidence>
<reference evidence="3" key="1">
    <citation type="submission" date="2016-10" db="EMBL/GenBank/DDBJ databases">
        <authorList>
            <person name="Varghese N."/>
            <person name="Submissions S."/>
        </authorList>
    </citation>
    <scope>NUCLEOTIDE SEQUENCE [LARGE SCALE GENOMIC DNA]</scope>
    <source>
        <strain evidence="3">CGMCC 1.12397</strain>
    </source>
</reference>
<dbReference type="EMBL" id="QQST01000001">
    <property type="protein sequence ID" value="RDI72115.1"/>
    <property type="molecule type" value="Genomic_DNA"/>
</dbReference>
<reference evidence="2" key="2">
    <citation type="submission" date="2016-10" db="EMBL/GenBank/DDBJ databases">
        <authorList>
            <person name="de Groot N.N."/>
        </authorList>
    </citation>
    <scope>NUCLEOTIDE SEQUENCE [LARGE SCALE GENOMIC DNA]</scope>
    <source>
        <strain evidence="2">CGMCC 1.12397</strain>
    </source>
</reference>
<gene>
    <name evidence="1" type="ORF">DWB78_10540</name>
    <name evidence="2" type="ORF">SAMN05216278_0216</name>
</gene>
<dbReference type="RefSeq" id="WP_092531640.1">
    <property type="nucleotide sequence ID" value="NZ_FNKQ01000001.1"/>
</dbReference>
<evidence type="ECO:0000313" key="3">
    <source>
        <dbReference type="Proteomes" id="UP000199289"/>
    </source>
</evidence>
<evidence type="ECO:0000313" key="4">
    <source>
        <dbReference type="Proteomes" id="UP000255421"/>
    </source>
</evidence>
<name>A0A1H0XVK4_9EURY</name>
<protein>
    <submittedName>
        <fullName evidence="2">Uncharacterized protein</fullName>
    </submittedName>
</protein>
<organism evidence="2 3">
    <name type="scientific">Halopelagius longus</name>
    <dbReference type="NCBI Taxonomy" id="1236180"/>
    <lineage>
        <taxon>Archaea</taxon>
        <taxon>Methanobacteriati</taxon>
        <taxon>Methanobacteriota</taxon>
        <taxon>Stenosarchaea group</taxon>
        <taxon>Halobacteria</taxon>
        <taxon>Halobacteriales</taxon>
        <taxon>Haloferacaceae</taxon>
    </lineage>
</organism>
<dbReference type="EMBL" id="FNKQ01000001">
    <property type="protein sequence ID" value="SDQ06879.1"/>
    <property type="molecule type" value="Genomic_DNA"/>
</dbReference>
<evidence type="ECO:0000313" key="1">
    <source>
        <dbReference type="EMBL" id="RDI72115.1"/>
    </source>
</evidence>
<sequence>MPASDDRTREFAFELALCAHLEAETEWLPARQLGAAVVAPGRRIVDICAVVPGPRFDERTAITADTIPTRAIESDVGVGEAVYWRDAFDCSREAARTAVDRAVESGFFERERRGAREYVRRTTRYPEEWFAELVGVENKPDLDAPGALERQLRTDVSLGLFDRVVLATESYVTRAHLNRLPEEAGVWRFDPETGDRTVVREPTPLRTDRPGVELVEERPLRTDVAVVSAAEKARARRRLAERAYGKGWRTYEFPACARADATADGRPRCSHFGRVVDPARECGADCPAREDGDAPDADVAALRDTRTPWVRDPAGVVRRQSGLDRFT</sequence>
<dbReference type="InterPro" id="IPR036388">
    <property type="entry name" value="WH-like_DNA-bd_sf"/>
</dbReference>
<dbReference type="Gene3D" id="1.10.10.10">
    <property type="entry name" value="Winged helix-like DNA-binding domain superfamily/Winged helix DNA-binding domain"/>
    <property type="match status" value="1"/>
</dbReference>
<keyword evidence="4" id="KW-1185">Reference proteome</keyword>
<dbReference type="InterPro" id="IPR043901">
    <property type="entry name" value="DUF5787"/>
</dbReference>
<dbReference type="Pfam" id="PF19100">
    <property type="entry name" value="DUF5787"/>
    <property type="match status" value="1"/>
</dbReference>
<dbReference type="Proteomes" id="UP000255421">
    <property type="component" value="Unassembled WGS sequence"/>
</dbReference>
<reference evidence="1 4" key="3">
    <citation type="submission" date="2018-07" db="EMBL/GenBank/DDBJ databases">
        <title>Genome sequence of extremly halophilic archaeon Halopelagius longus strain BC12-B1.</title>
        <authorList>
            <person name="Zhang X."/>
        </authorList>
    </citation>
    <scope>NUCLEOTIDE SEQUENCE [LARGE SCALE GENOMIC DNA]</scope>
    <source>
        <strain evidence="1 4">BC12-B1</strain>
    </source>
</reference>
<dbReference type="OrthoDB" id="211869at2157"/>
<dbReference type="AlphaFoldDB" id="A0A1H0XVK4"/>
<dbReference type="Proteomes" id="UP000199289">
    <property type="component" value="Unassembled WGS sequence"/>
</dbReference>
<accession>A0A1H0XVK4</accession>